<dbReference type="EMBL" id="JADMCD010000003">
    <property type="protein sequence ID" value="MBF8640874.1"/>
    <property type="molecule type" value="Genomic_DNA"/>
</dbReference>
<evidence type="ECO:0000313" key="6">
    <source>
        <dbReference type="EMBL" id="SPZ06273.1"/>
    </source>
</evidence>
<keyword evidence="3" id="KW-0233">DNA recombination</keyword>
<dbReference type="Gene3D" id="1.10.443.10">
    <property type="entry name" value="Intergrase catalytic core"/>
    <property type="match status" value="1"/>
</dbReference>
<gene>
    <name evidence="5" type="ORF">IRZ65_09275</name>
    <name evidence="6" type="ORF">NCTC11842_02165</name>
</gene>
<dbReference type="GO" id="GO:0015074">
    <property type="term" value="P:DNA integration"/>
    <property type="evidence" value="ECO:0007669"/>
    <property type="project" value="UniProtKB-KW"/>
</dbReference>
<keyword evidence="8" id="KW-1185">Reference proteome</keyword>
<dbReference type="AlphaFoldDB" id="A0A2X2CGU4"/>
<dbReference type="Proteomes" id="UP000250443">
    <property type="component" value="Unassembled WGS sequence"/>
</dbReference>
<dbReference type="Proteomes" id="UP000626180">
    <property type="component" value="Unassembled WGS sequence"/>
</dbReference>
<evidence type="ECO:0000313" key="8">
    <source>
        <dbReference type="Proteomes" id="UP000626180"/>
    </source>
</evidence>
<comment type="subcellular location">
    <subcellularLocation>
        <location evidence="1">Cytoplasm</location>
    </subcellularLocation>
</comment>
<feature type="domain" description="Tyr recombinase" evidence="4">
    <location>
        <begin position="213"/>
        <end position="421"/>
    </location>
</feature>
<evidence type="ECO:0000256" key="1">
    <source>
        <dbReference type="ARBA" id="ARBA00004496"/>
    </source>
</evidence>
<dbReference type="Pfam" id="PF00589">
    <property type="entry name" value="Phage_integrase"/>
    <property type="match status" value="1"/>
</dbReference>
<dbReference type="SUPFAM" id="SSF56349">
    <property type="entry name" value="DNA breaking-rejoining enzymes"/>
    <property type="match status" value="1"/>
</dbReference>
<accession>A0A2X2CGU4</accession>
<dbReference type="GO" id="GO:0006310">
    <property type="term" value="P:DNA recombination"/>
    <property type="evidence" value="ECO:0007669"/>
    <property type="project" value="UniProtKB-KW"/>
</dbReference>
<dbReference type="InterPro" id="IPR011010">
    <property type="entry name" value="DNA_brk_join_enz"/>
</dbReference>
<keyword evidence="2" id="KW-0229">DNA integration</keyword>
<dbReference type="GO" id="GO:0005737">
    <property type="term" value="C:cytoplasm"/>
    <property type="evidence" value="ECO:0007669"/>
    <property type="project" value="UniProtKB-SubCell"/>
</dbReference>
<evidence type="ECO:0000259" key="4">
    <source>
        <dbReference type="PROSITE" id="PS51898"/>
    </source>
</evidence>
<dbReference type="InterPro" id="IPR002104">
    <property type="entry name" value="Integrase_catalytic"/>
</dbReference>
<reference evidence="6 7" key="1">
    <citation type="submission" date="2018-06" db="EMBL/GenBank/DDBJ databases">
        <authorList>
            <consortium name="Pathogen Informatics"/>
            <person name="Doyle S."/>
        </authorList>
    </citation>
    <scope>NUCLEOTIDE SEQUENCE [LARGE SCALE GENOMIC DNA]</scope>
    <source>
        <strain evidence="6 7">NCTC11842</strain>
    </source>
</reference>
<dbReference type="PANTHER" id="PTHR30349:SF77">
    <property type="entry name" value="TYROSINE RECOMBINASE XERC"/>
    <property type="match status" value="1"/>
</dbReference>
<sequence length="428" mass="49302">MLFSSKPQPLFDTYASFLGLNATSYEAEHTSILNYLKRFEPGIPAKDDYFHVREFLRSYAGWETTFKAYRTQVERLLLWSWIKEGRSILSLRRQDAEAFLAFSQEPDEDWVGTSVRRRFILKDGSMEPNPLWRPFGIQGDKASRKLAVETGDDDDTTPERYEMAQGTLKQVFAICSSFYDYLNDQDVLVGNPFRAIKQKSRFFQKKAKAVSGKVLDRLQWEFVIETAECMAAEEPEKHERTLFIIATLFSLYLRISELSGRPGWSPTMDAFQKDPDGSWWYVAIGKGNKERRISVSDDMLVYLKRYRAFRNLTPLPYAGDPAPLLTKHNGQGGLTDRQIRNLVQECFDTALVRMKQEGRSEDEVSNLRAASAHWLRHTSATYDAPSRPLKHLQEDLGHAKASTTQDIYYNAINQERAASGKQRRLKDQ</sequence>
<reference evidence="5 8" key="2">
    <citation type="submission" date="2020-10" db="EMBL/GenBank/DDBJ databases">
        <title>Genome sequences of Pseudomonas isolates.</title>
        <authorList>
            <person name="Wessels L."/>
            <person name="Reich F."/>
            <person name="Hammerl J."/>
        </authorList>
    </citation>
    <scope>NUCLEOTIDE SEQUENCE [LARGE SCALE GENOMIC DNA]</scope>
    <source>
        <strain evidence="5 8">20-MO00624-0</strain>
    </source>
</reference>
<dbReference type="PANTHER" id="PTHR30349">
    <property type="entry name" value="PHAGE INTEGRASE-RELATED"/>
    <property type="match status" value="1"/>
</dbReference>
<evidence type="ECO:0000256" key="3">
    <source>
        <dbReference type="ARBA" id="ARBA00023172"/>
    </source>
</evidence>
<protein>
    <submittedName>
        <fullName evidence="6">Site-specific recombinase, phage integrase family</fullName>
    </submittedName>
    <submittedName>
        <fullName evidence="5">Tyrosine-type recombinase/integrase</fullName>
    </submittedName>
</protein>
<dbReference type="InterPro" id="IPR050090">
    <property type="entry name" value="Tyrosine_recombinase_XerCD"/>
</dbReference>
<dbReference type="GO" id="GO:0003677">
    <property type="term" value="F:DNA binding"/>
    <property type="evidence" value="ECO:0007669"/>
    <property type="project" value="InterPro"/>
</dbReference>
<evidence type="ECO:0000313" key="7">
    <source>
        <dbReference type="Proteomes" id="UP000250443"/>
    </source>
</evidence>
<dbReference type="RefSeq" id="WP_010798323.1">
    <property type="nucleotide sequence ID" value="NZ_CP053063.1"/>
</dbReference>
<evidence type="ECO:0000256" key="2">
    <source>
        <dbReference type="ARBA" id="ARBA00022908"/>
    </source>
</evidence>
<dbReference type="PROSITE" id="PS51898">
    <property type="entry name" value="TYR_RECOMBINASE"/>
    <property type="match status" value="1"/>
</dbReference>
<dbReference type="InterPro" id="IPR013762">
    <property type="entry name" value="Integrase-like_cat_sf"/>
</dbReference>
<evidence type="ECO:0000313" key="5">
    <source>
        <dbReference type="EMBL" id="MBF8640874.1"/>
    </source>
</evidence>
<proteinExistence type="predicted"/>
<name>A0A2X2CGU4_PSELU</name>
<organism evidence="6 7">
    <name type="scientific">Pseudomonas luteola</name>
    <dbReference type="NCBI Taxonomy" id="47886"/>
    <lineage>
        <taxon>Bacteria</taxon>
        <taxon>Pseudomonadati</taxon>
        <taxon>Pseudomonadota</taxon>
        <taxon>Gammaproteobacteria</taxon>
        <taxon>Pseudomonadales</taxon>
        <taxon>Pseudomonadaceae</taxon>
        <taxon>Pseudomonas</taxon>
    </lineage>
</organism>
<dbReference type="EMBL" id="UAUF01000011">
    <property type="protein sequence ID" value="SPZ06273.1"/>
    <property type="molecule type" value="Genomic_DNA"/>
</dbReference>